<evidence type="ECO:0000256" key="5">
    <source>
        <dbReference type="ARBA" id="ARBA00062515"/>
    </source>
</evidence>
<evidence type="ECO:0000256" key="6">
    <source>
        <dbReference type="PIRSR" id="PIRSR004846-1"/>
    </source>
</evidence>
<dbReference type="NCBIfam" id="TIGR01256">
    <property type="entry name" value="modA"/>
    <property type="match status" value="1"/>
</dbReference>
<dbReference type="GO" id="GO:0015689">
    <property type="term" value="P:molybdate ion transport"/>
    <property type="evidence" value="ECO:0007669"/>
    <property type="project" value="InterPro"/>
</dbReference>
<feature type="chain" id="PRO_5002127469" evidence="7">
    <location>
        <begin position="25"/>
        <end position="257"/>
    </location>
</feature>
<proteinExistence type="inferred from homology"/>
<organism evidence="8 9">
    <name type="scientific">Novosphingobium subterraneum</name>
    <dbReference type="NCBI Taxonomy" id="48936"/>
    <lineage>
        <taxon>Bacteria</taxon>
        <taxon>Pseudomonadati</taxon>
        <taxon>Pseudomonadota</taxon>
        <taxon>Alphaproteobacteria</taxon>
        <taxon>Sphingomonadales</taxon>
        <taxon>Sphingomonadaceae</taxon>
        <taxon>Novosphingobium</taxon>
    </lineage>
</organism>
<dbReference type="PIRSF" id="PIRSF004846">
    <property type="entry name" value="ModA"/>
    <property type="match status" value="1"/>
</dbReference>
<evidence type="ECO:0000256" key="4">
    <source>
        <dbReference type="ARBA" id="ARBA00022729"/>
    </source>
</evidence>
<dbReference type="Proteomes" id="UP000031338">
    <property type="component" value="Unassembled WGS sequence"/>
</dbReference>
<keyword evidence="9" id="KW-1185">Reference proteome</keyword>
<evidence type="ECO:0000313" key="8">
    <source>
        <dbReference type="EMBL" id="KHS47721.1"/>
    </source>
</evidence>
<evidence type="ECO:0000256" key="2">
    <source>
        <dbReference type="ARBA" id="ARBA00022505"/>
    </source>
</evidence>
<gene>
    <name evidence="8" type="ORF">NJ75_01517</name>
</gene>
<evidence type="ECO:0000256" key="1">
    <source>
        <dbReference type="ARBA" id="ARBA00009175"/>
    </source>
</evidence>
<dbReference type="PANTHER" id="PTHR30632:SF17">
    <property type="entry name" value="MOLYBDATE-BINDING PROTEIN MODA"/>
    <property type="match status" value="1"/>
</dbReference>
<feature type="binding site" evidence="6">
    <location>
        <position position="175"/>
    </location>
    <ligand>
        <name>molybdate</name>
        <dbReference type="ChEBI" id="CHEBI:36264"/>
    </ligand>
</feature>
<dbReference type="PATRIC" id="fig|48936.3.peg.1520"/>
<keyword evidence="2 6" id="KW-0500">Molybdenum</keyword>
<feature type="binding site" evidence="6">
    <location>
        <position position="63"/>
    </location>
    <ligand>
        <name>molybdate</name>
        <dbReference type="ChEBI" id="CHEBI:36264"/>
    </ligand>
</feature>
<dbReference type="InterPro" id="IPR050682">
    <property type="entry name" value="ModA/WtpA"/>
</dbReference>
<dbReference type="GO" id="GO:0046872">
    <property type="term" value="F:metal ion binding"/>
    <property type="evidence" value="ECO:0007669"/>
    <property type="project" value="UniProtKB-KW"/>
</dbReference>
<dbReference type="InterPro" id="IPR005950">
    <property type="entry name" value="ModA"/>
</dbReference>
<dbReference type="Pfam" id="PF13531">
    <property type="entry name" value="SBP_bac_11"/>
    <property type="match status" value="1"/>
</dbReference>
<feature type="binding site" evidence="6">
    <location>
        <position position="36"/>
    </location>
    <ligand>
        <name>molybdate</name>
        <dbReference type="ChEBI" id="CHEBI:36264"/>
    </ligand>
</feature>
<feature type="signal peptide" evidence="7">
    <location>
        <begin position="1"/>
        <end position="24"/>
    </location>
</feature>
<dbReference type="RefSeq" id="WP_039333047.1">
    <property type="nucleotide sequence ID" value="NZ_JRVC01000006.1"/>
</dbReference>
<dbReference type="STRING" id="48936.NJ75_01517"/>
<comment type="caution">
    <text evidence="8">The sequence shown here is derived from an EMBL/GenBank/DDBJ whole genome shotgun (WGS) entry which is preliminary data.</text>
</comment>
<dbReference type="GO" id="GO:0030973">
    <property type="term" value="F:molybdate ion binding"/>
    <property type="evidence" value="ECO:0007669"/>
    <property type="project" value="TreeGrafter"/>
</dbReference>
<protein>
    <submittedName>
        <fullName evidence="8">Molybdenum ABC transporter periplasmic molybdate-binding protein</fullName>
    </submittedName>
</protein>
<feature type="binding site" evidence="6">
    <location>
        <position position="148"/>
    </location>
    <ligand>
        <name>molybdate</name>
        <dbReference type="ChEBI" id="CHEBI:36264"/>
    </ligand>
</feature>
<dbReference type="FunFam" id="3.40.190.10:FF:000035">
    <property type="entry name" value="Molybdate ABC transporter substrate-binding protein"/>
    <property type="match status" value="1"/>
</dbReference>
<sequence length="257" mass="27349">MPPILLRALFALLIALAGATPALAQEKGPLVLAAASLQEAMTDAAAAWARKGHPRPVLSFAASSALARQAEAGARADLFASADEEWMNYLQGKSLLKSGTRARLTENRLVLVAPLPSRLNLQITRNFPLAKALGTRRLAMADPAAVPAGRYGREALSRLGVWTGVAGKVAAAENVRAALALVERGAAPLGIVYATDAMASRRVRVVGTFPATSHQPITYPVALLATSRHGDAEAFRRFLISREGRAIFLRRGFGQRR</sequence>
<dbReference type="EMBL" id="JRVC01000006">
    <property type="protein sequence ID" value="KHS47721.1"/>
    <property type="molecule type" value="Genomic_DNA"/>
</dbReference>
<dbReference type="AlphaFoldDB" id="A0A0B9AAQ3"/>
<comment type="similarity">
    <text evidence="1">Belongs to the bacterial solute-binding protein ModA family.</text>
</comment>
<reference evidence="8 9" key="1">
    <citation type="submission" date="2014-10" db="EMBL/GenBank/DDBJ databases">
        <title>Draft genome sequence of Novosphingobium subterraneum DSM 12447.</title>
        <authorList>
            <person name="Gan H.M."/>
            <person name="Gan H.Y."/>
            <person name="Savka M.A."/>
        </authorList>
    </citation>
    <scope>NUCLEOTIDE SEQUENCE [LARGE SCALE GENOMIC DNA]</scope>
    <source>
        <strain evidence="8 9">DSM 12447</strain>
    </source>
</reference>
<dbReference type="GO" id="GO:1901359">
    <property type="term" value="F:tungstate binding"/>
    <property type="evidence" value="ECO:0007669"/>
    <property type="project" value="UniProtKB-ARBA"/>
</dbReference>
<dbReference type="SUPFAM" id="SSF53850">
    <property type="entry name" value="Periplasmic binding protein-like II"/>
    <property type="match status" value="1"/>
</dbReference>
<feature type="binding site" evidence="6">
    <location>
        <position position="193"/>
    </location>
    <ligand>
        <name>molybdate</name>
        <dbReference type="ChEBI" id="CHEBI:36264"/>
    </ligand>
</feature>
<evidence type="ECO:0000313" key="9">
    <source>
        <dbReference type="Proteomes" id="UP000031338"/>
    </source>
</evidence>
<dbReference type="Gene3D" id="3.40.190.10">
    <property type="entry name" value="Periplasmic binding protein-like II"/>
    <property type="match status" value="2"/>
</dbReference>
<name>A0A0B9AAQ3_9SPHN</name>
<comment type="subunit">
    <text evidence="5">The complex is composed of two ATP-binding proteins (ModC), two transmembrane proteins (ModB) and a solute-binding protein (ModA).</text>
</comment>
<dbReference type="GO" id="GO:0030288">
    <property type="term" value="C:outer membrane-bounded periplasmic space"/>
    <property type="evidence" value="ECO:0007669"/>
    <property type="project" value="TreeGrafter"/>
</dbReference>
<dbReference type="PANTHER" id="PTHR30632">
    <property type="entry name" value="MOLYBDATE-BINDING PERIPLASMIC PROTEIN"/>
    <property type="match status" value="1"/>
</dbReference>
<keyword evidence="4 7" id="KW-0732">Signal</keyword>
<evidence type="ECO:0000256" key="3">
    <source>
        <dbReference type="ARBA" id="ARBA00022723"/>
    </source>
</evidence>
<evidence type="ECO:0000256" key="7">
    <source>
        <dbReference type="SAM" id="SignalP"/>
    </source>
</evidence>
<keyword evidence="3 6" id="KW-0479">Metal-binding</keyword>
<accession>A0A0B9AAQ3</accession>